<accession>A0A0A9CDZ4</accession>
<proteinExistence type="predicted"/>
<reference evidence="1" key="2">
    <citation type="journal article" date="2015" name="Data Brief">
        <title>Shoot transcriptome of the giant reed, Arundo donax.</title>
        <authorList>
            <person name="Barrero R.A."/>
            <person name="Guerrero F.D."/>
            <person name="Moolhuijzen P."/>
            <person name="Goolsby J.A."/>
            <person name="Tidwell J."/>
            <person name="Bellgard S.E."/>
            <person name="Bellgard M.I."/>
        </authorList>
    </citation>
    <scope>NUCLEOTIDE SEQUENCE</scope>
    <source>
        <tissue evidence="1">Shoot tissue taken approximately 20 cm above the soil surface</tissue>
    </source>
</reference>
<sequence length="24" mass="3087">MAWRSASRCHRRGARQCWIQWHFR</sequence>
<dbReference type="EMBL" id="GBRH01228168">
    <property type="protein sequence ID" value="JAD69727.1"/>
    <property type="molecule type" value="Transcribed_RNA"/>
</dbReference>
<reference evidence="1" key="1">
    <citation type="submission" date="2014-09" db="EMBL/GenBank/DDBJ databases">
        <authorList>
            <person name="Magalhaes I.L.F."/>
            <person name="Oliveira U."/>
            <person name="Santos F.R."/>
            <person name="Vidigal T.H.D.A."/>
            <person name="Brescovit A.D."/>
            <person name="Santos A.J."/>
        </authorList>
    </citation>
    <scope>NUCLEOTIDE SEQUENCE</scope>
    <source>
        <tissue evidence="1">Shoot tissue taken approximately 20 cm above the soil surface</tissue>
    </source>
</reference>
<evidence type="ECO:0000313" key="1">
    <source>
        <dbReference type="EMBL" id="JAD69727.1"/>
    </source>
</evidence>
<organism evidence="1">
    <name type="scientific">Arundo donax</name>
    <name type="common">Giant reed</name>
    <name type="synonym">Donax arundinaceus</name>
    <dbReference type="NCBI Taxonomy" id="35708"/>
    <lineage>
        <taxon>Eukaryota</taxon>
        <taxon>Viridiplantae</taxon>
        <taxon>Streptophyta</taxon>
        <taxon>Embryophyta</taxon>
        <taxon>Tracheophyta</taxon>
        <taxon>Spermatophyta</taxon>
        <taxon>Magnoliopsida</taxon>
        <taxon>Liliopsida</taxon>
        <taxon>Poales</taxon>
        <taxon>Poaceae</taxon>
        <taxon>PACMAD clade</taxon>
        <taxon>Arundinoideae</taxon>
        <taxon>Arundineae</taxon>
        <taxon>Arundo</taxon>
    </lineage>
</organism>
<name>A0A0A9CDZ4_ARUDO</name>
<protein>
    <submittedName>
        <fullName evidence="1">Uncharacterized protein</fullName>
    </submittedName>
</protein>
<dbReference type="AlphaFoldDB" id="A0A0A9CDZ4"/>